<evidence type="ECO:0000313" key="1">
    <source>
        <dbReference type="EMBL" id="VEJ30888.1"/>
    </source>
</evidence>
<evidence type="ECO:0008006" key="3">
    <source>
        <dbReference type="Google" id="ProtNLM"/>
    </source>
</evidence>
<proteinExistence type="predicted"/>
<evidence type="ECO:0000313" key="2">
    <source>
        <dbReference type="Proteomes" id="UP000270988"/>
    </source>
</evidence>
<sequence length="49" mass="5453">MSKDITLLEEIAEQDLERRSGGAASVGSWILGDPDIICTWTLECQKNCR</sequence>
<dbReference type="Proteomes" id="UP000270988">
    <property type="component" value="Chromosome"/>
</dbReference>
<reference evidence="1 2" key="1">
    <citation type="submission" date="2018-12" db="EMBL/GenBank/DDBJ databases">
        <authorList>
            <consortium name="Pathogen Informatics"/>
        </authorList>
    </citation>
    <scope>NUCLEOTIDE SEQUENCE [LARGE SCALE GENOMIC DNA]</scope>
    <source>
        <strain evidence="1 2">NCTC10918</strain>
    </source>
</reference>
<dbReference type="AlphaFoldDB" id="A0A3S5AHI6"/>
<accession>A0A3S5AHI6</accession>
<dbReference type="RefSeq" id="WP_141121471.1">
    <property type="nucleotide sequence ID" value="NZ_LR134521.1"/>
</dbReference>
<gene>
    <name evidence="1" type="ORF">NCTC10918_02180</name>
</gene>
<organism evidence="1 2">
    <name type="scientific">Rothia dentocariosa</name>
    <dbReference type="NCBI Taxonomy" id="2047"/>
    <lineage>
        <taxon>Bacteria</taxon>
        <taxon>Bacillati</taxon>
        <taxon>Actinomycetota</taxon>
        <taxon>Actinomycetes</taxon>
        <taxon>Micrococcales</taxon>
        <taxon>Micrococcaceae</taxon>
        <taxon>Rothia</taxon>
    </lineage>
</organism>
<name>A0A3S5AHI6_9MICC</name>
<protein>
    <recommendedName>
        <fullName evidence="3">Lantibiotic</fullName>
    </recommendedName>
</protein>
<dbReference type="NCBIfam" id="NF000539">
    <property type="entry name" value="plantaricin"/>
    <property type="match status" value="1"/>
</dbReference>
<dbReference type="EMBL" id="LR134521">
    <property type="protein sequence ID" value="VEJ30888.1"/>
    <property type="molecule type" value="Genomic_DNA"/>
</dbReference>